<evidence type="ECO:0008006" key="4">
    <source>
        <dbReference type="Google" id="ProtNLM"/>
    </source>
</evidence>
<evidence type="ECO:0000256" key="1">
    <source>
        <dbReference type="SAM" id="SignalP"/>
    </source>
</evidence>
<reference evidence="2" key="1">
    <citation type="submission" date="2022-11" db="UniProtKB">
        <authorList>
            <consortium name="EnsemblMetazoa"/>
        </authorList>
    </citation>
    <scope>IDENTIFICATION</scope>
</reference>
<evidence type="ECO:0000313" key="3">
    <source>
        <dbReference type="Proteomes" id="UP000887568"/>
    </source>
</evidence>
<dbReference type="Proteomes" id="UP000887568">
    <property type="component" value="Unplaced"/>
</dbReference>
<organism evidence="2 3">
    <name type="scientific">Patiria miniata</name>
    <name type="common">Bat star</name>
    <name type="synonym">Asterina miniata</name>
    <dbReference type="NCBI Taxonomy" id="46514"/>
    <lineage>
        <taxon>Eukaryota</taxon>
        <taxon>Metazoa</taxon>
        <taxon>Echinodermata</taxon>
        <taxon>Eleutherozoa</taxon>
        <taxon>Asterozoa</taxon>
        <taxon>Asteroidea</taxon>
        <taxon>Valvatacea</taxon>
        <taxon>Valvatida</taxon>
        <taxon>Asterinidae</taxon>
        <taxon>Patiria</taxon>
    </lineage>
</organism>
<dbReference type="OMA" id="DRYNIGQ"/>
<evidence type="ECO:0000313" key="2">
    <source>
        <dbReference type="EnsemblMetazoa" id="XP_038062245.1"/>
    </source>
</evidence>
<accession>A0A914AE92</accession>
<dbReference type="EnsemblMetazoa" id="XM_038206317.1">
    <property type="protein sequence ID" value="XP_038062245.1"/>
    <property type="gene ID" value="LOC119732652"/>
</dbReference>
<name>A0A914AE92_PATMI</name>
<proteinExistence type="predicted"/>
<feature type="signal peptide" evidence="1">
    <location>
        <begin position="1"/>
        <end position="26"/>
    </location>
</feature>
<keyword evidence="1" id="KW-0732">Signal</keyword>
<feature type="chain" id="PRO_5037804291" description="Protein quiver" evidence="1">
    <location>
        <begin position="27"/>
        <end position="155"/>
    </location>
</feature>
<dbReference type="OrthoDB" id="10356086at2759"/>
<protein>
    <recommendedName>
        <fullName evidence="4">Protein quiver</fullName>
    </recommendedName>
</protein>
<sequence>MMGNLQIIVVYTTLALLILTTVRVESRLRCYNCTYVEYKNKEKWGGLEECQGEEFDEDKIPVIRCDGKCVTRSVWGDVVVTQRTCHRSDEGRCSRIDRYNIGQDGYLSQVCCGSSRCNHSGNDDASHLKCSLTSLIATETMTLLWFVIPIRTCFR</sequence>
<keyword evidence="3" id="KW-1185">Reference proteome</keyword>
<dbReference type="RefSeq" id="XP_038062245.1">
    <property type="nucleotide sequence ID" value="XM_038206317.1"/>
</dbReference>
<dbReference type="GeneID" id="119732652"/>
<dbReference type="AlphaFoldDB" id="A0A914AE92"/>